<feature type="transmembrane region" description="Helical" evidence="7">
    <location>
        <begin position="143"/>
        <end position="163"/>
    </location>
</feature>
<evidence type="ECO:0000256" key="2">
    <source>
        <dbReference type="ARBA" id="ARBA00022475"/>
    </source>
</evidence>
<feature type="transmembrane region" description="Helical" evidence="7">
    <location>
        <begin position="198"/>
        <end position="220"/>
    </location>
</feature>
<gene>
    <name evidence="8" type="ORF">A8C56_01385</name>
</gene>
<keyword evidence="3 8" id="KW-0808">Transferase</keyword>
<feature type="transmembrane region" description="Helical" evidence="7">
    <location>
        <begin position="69"/>
        <end position="89"/>
    </location>
</feature>
<evidence type="ECO:0000256" key="4">
    <source>
        <dbReference type="ARBA" id="ARBA00022692"/>
    </source>
</evidence>
<keyword evidence="2" id="KW-1003">Cell membrane</keyword>
<accession>A0A1A9IAP6</accession>
<dbReference type="GO" id="GO:0005886">
    <property type="term" value="C:plasma membrane"/>
    <property type="evidence" value="ECO:0007669"/>
    <property type="project" value="InterPro"/>
</dbReference>
<dbReference type="EMBL" id="CP015772">
    <property type="protein sequence ID" value="ANH83634.1"/>
    <property type="molecule type" value="Genomic_DNA"/>
</dbReference>
<proteinExistence type="inferred from homology"/>
<feature type="transmembrane region" description="Helical" evidence="7">
    <location>
        <begin position="29"/>
        <end position="49"/>
    </location>
</feature>
<evidence type="ECO:0000313" key="9">
    <source>
        <dbReference type="Proteomes" id="UP000077667"/>
    </source>
</evidence>
<dbReference type="PANTHER" id="PTHR30589">
    <property type="entry name" value="PROLIPOPROTEIN DIACYLGLYCERYL TRANSFERASE"/>
    <property type="match status" value="1"/>
</dbReference>
<comment type="similarity">
    <text evidence="1">Belongs to the Lgt family.</text>
</comment>
<keyword evidence="4 7" id="KW-0812">Transmembrane</keyword>
<name>A0A1A9IAP6_9BACT</name>
<evidence type="ECO:0000256" key="1">
    <source>
        <dbReference type="ARBA" id="ARBA00007150"/>
    </source>
</evidence>
<feature type="transmembrane region" description="Helical" evidence="7">
    <location>
        <begin position="101"/>
        <end position="123"/>
    </location>
</feature>
<dbReference type="InterPro" id="IPR001640">
    <property type="entry name" value="Lgt"/>
</dbReference>
<dbReference type="Proteomes" id="UP000077667">
    <property type="component" value="Chromosome"/>
</dbReference>
<organism evidence="8 9">
    <name type="scientific">Niabella ginsenosidivorans</name>
    <dbReference type="NCBI Taxonomy" id="1176587"/>
    <lineage>
        <taxon>Bacteria</taxon>
        <taxon>Pseudomonadati</taxon>
        <taxon>Bacteroidota</taxon>
        <taxon>Chitinophagia</taxon>
        <taxon>Chitinophagales</taxon>
        <taxon>Chitinophagaceae</taxon>
        <taxon>Niabella</taxon>
    </lineage>
</organism>
<dbReference type="AlphaFoldDB" id="A0A1A9IAP6"/>
<keyword evidence="5 7" id="KW-1133">Transmembrane helix</keyword>
<dbReference type="KEGG" id="nia:A8C56_01385"/>
<dbReference type="PANTHER" id="PTHR30589:SF0">
    <property type="entry name" value="PHOSPHATIDYLGLYCEROL--PROLIPOPROTEIN DIACYLGLYCERYL TRANSFERASE"/>
    <property type="match status" value="1"/>
</dbReference>
<dbReference type="GO" id="GO:0042158">
    <property type="term" value="P:lipoprotein biosynthetic process"/>
    <property type="evidence" value="ECO:0007669"/>
    <property type="project" value="InterPro"/>
</dbReference>
<evidence type="ECO:0000256" key="3">
    <source>
        <dbReference type="ARBA" id="ARBA00022679"/>
    </source>
</evidence>
<dbReference type="GO" id="GO:0008961">
    <property type="term" value="F:phosphatidylglycerol-prolipoprotein diacylglyceryl transferase activity"/>
    <property type="evidence" value="ECO:0007669"/>
    <property type="project" value="InterPro"/>
</dbReference>
<feature type="transmembrane region" description="Helical" evidence="7">
    <location>
        <begin position="175"/>
        <end position="192"/>
    </location>
</feature>
<dbReference type="OrthoDB" id="871140at2"/>
<dbReference type="Pfam" id="PF01790">
    <property type="entry name" value="LGT"/>
    <property type="match status" value="1"/>
</dbReference>
<dbReference type="STRING" id="1176587.A8C56_01385"/>
<keyword evidence="6 7" id="KW-0472">Membrane</keyword>
<sequence length="241" mass="26906">MVTEIAAFFIAFRYYLYLRRKKGDAISGLHRLYILLGATLGALLGSRLLGGLEDPIALQRSTSPLLYLYANKTIVGGFLGGLAGVELAKKAVGEKQRSGDLYVYPILLGLVIGRIGCFSMGVYEETYGLPTTAFTGMDLGDGLMRHPVALYEIGFLVVLWWLIRWASRRYPLDNGALFKLFMVGYLVFRFLLDFIKPHYTWAIGLSSIQVACLLGLLYYIRFIIHPKKLLTTDAGTPLHIL</sequence>
<evidence type="ECO:0000256" key="6">
    <source>
        <dbReference type="ARBA" id="ARBA00023136"/>
    </source>
</evidence>
<evidence type="ECO:0000256" key="5">
    <source>
        <dbReference type="ARBA" id="ARBA00022989"/>
    </source>
</evidence>
<keyword evidence="9" id="KW-1185">Reference proteome</keyword>
<reference evidence="8 9" key="1">
    <citation type="submission" date="2016-05" db="EMBL/GenBank/DDBJ databases">
        <title>Niabella ginsenosidivorans BS26 whole genome sequencing.</title>
        <authorList>
            <person name="Im W.T."/>
            <person name="Siddiqi M.Z."/>
        </authorList>
    </citation>
    <scope>NUCLEOTIDE SEQUENCE [LARGE SCALE GENOMIC DNA]</scope>
    <source>
        <strain evidence="8 9">BS26</strain>
    </source>
</reference>
<protein>
    <submittedName>
        <fullName evidence="8">Diacylglyceryl transferase</fullName>
    </submittedName>
</protein>
<evidence type="ECO:0000313" key="8">
    <source>
        <dbReference type="EMBL" id="ANH83634.1"/>
    </source>
</evidence>
<evidence type="ECO:0000256" key="7">
    <source>
        <dbReference type="SAM" id="Phobius"/>
    </source>
</evidence>